<dbReference type="AlphaFoldDB" id="A0AA97P5B8"/>
<dbReference type="Gene3D" id="3.40.50.1820">
    <property type="entry name" value="alpha/beta hydrolase"/>
    <property type="match status" value="2"/>
</dbReference>
<evidence type="ECO:0000259" key="3">
    <source>
        <dbReference type="Pfam" id="PF12146"/>
    </source>
</evidence>
<feature type="domain" description="Serine aminopeptidase S33" evidence="3">
    <location>
        <begin position="95"/>
        <end position="246"/>
    </location>
</feature>
<proteinExistence type="predicted"/>
<dbReference type="Pfam" id="PF12146">
    <property type="entry name" value="Hydrolase_4"/>
    <property type="match status" value="1"/>
</dbReference>
<dbReference type="GO" id="GO:0047372">
    <property type="term" value="F:monoacylglycerol lipase activity"/>
    <property type="evidence" value="ECO:0007669"/>
    <property type="project" value="TreeGrafter"/>
</dbReference>
<sequence>MDLITNLWPERPSHSFVVLTTVAATFAIFITLRRCLYPRHPRIIPGPLKTVIPNLTKDEVAKLDYTPDYFPSARDVQTPYGSMRVYEFGPTTGRKILFIHGISTSCQTLTKLAYGLAARGHRVMLFDLFGRGFSDGVGDLPHDARLYVSQALCALASSPLSWMDGSTGSFDLAGYSLGGGVAVHFAASFPATVRSLILLAPAGMIRKESFGAVTRFVFTAGLVPERVLAALTRWKLQKPIASAAAKRPRQQQQQQKEGETKPLLTAANGAEGQEGSHGRAVGSEKAQRESNGTKHQHQHQHRASNPVSMATSEIQPPQAQESADRLERRVMRYVRWMLTNHAGFVPAFMSTIREAPLMGQDDAWSRVGTSRRAGTTCVILGQDDEIIDPEAYEEDALPLLGGRSQVRWRVFPAASHDFPMTHAEETLEELDAFWAEFPTAEESIA</sequence>
<dbReference type="SUPFAM" id="SSF53474">
    <property type="entry name" value="alpha/beta-Hydrolases"/>
    <property type="match status" value="1"/>
</dbReference>
<name>A0AA97P5B8_PYRO3</name>
<evidence type="ECO:0000256" key="1">
    <source>
        <dbReference type="SAM" id="MobiDB-lite"/>
    </source>
</evidence>
<dbReference type="PANTHER" id="PTHR43798:SF5">
    <property type="entry name" value="MONOACYLGLYCEROL LIPASE ABHD6"/>
    <property type="match status" value="1"/>
</dbReference>
<keyword evidence="2" id="KW-0472">Membrane</keyword>
<dbReference type="InterPro" id="IPR000073">
    <property type="entry name" value="AB_hydrolase_1"/>
</dbReference>
<dbReference type="GO" id="GO:0016020">
    <property type="term" value="C:membrane"/>
    <property type="evidence" value="ECO:0007669"/>
    <property type="project" value="TreeGrafter"/>
</dbReference>
<evidence type="ECO:0000256" key="2">
    <source>
        <dbReference type="SAM" id="Phobius"/>
    </source>
</evidence>
<dbReference type="InterPro" id="IPR050266">
    <property type="entry name" value="AB_hydrolase_sf"/>
</dbReference>
<feature type="transmembrane region" description="Helical" evidence="2">
    <location>
        <begin position="12"/>
        <end position="32"/>
    </location>
</feature>
<dbReference type="EMBL" id="JH793164">
    <property type="protein sequence ID" value="ELQ42320.1"/>
    <property type="molecule type" value="Genomic_DNA"/>
</dbReference>
<dbReference type="InterPro" id="IPR029058">
    <property type="entry name" value="AB_hydrolase_fold"/>
</dbReference>
<keyword evidence="2" id="KW-1133">Transmembrane helix</keyword>
<dbReference type="InterPro" id="IPR022742">
    <property type="entry name" value="Hydrolase_4"/>
</dbReference>
<reference evidence="4" key="1">
    <citation type="journal article" date="2012" name="PLoS Genet.">
        <title>Comparative analysis of the genomes of two field isolates of the rice blast fungus Magnaporthe oryzae.</title>
        <authorList>
            <person name="Xue M."/>
            <person name="Yang J."/>
            <person name="Li Z."/>
            <person name="Hu S."/>
            <person name="Yao N."/>
            <person name="Dean R.A."/>
            <person name="Zhao W."/>
            <person name="Shen M."/>
            <person name="Zhang H."/>
            <person name="Li C."/>
            <person name="Liu L."/>
            <person name="Cao L."/>
            <person name="Xu X."/>
            <person name="Xing Y."/>
            <person name="Hsiang T."/>
            <person name="Zhang Z."/>
            <person name="Xu J.R."/>
            <person name="Peng Y.L."/>
        </authorList>
    </citation>
    <scope>NUCLEOTIDE SEQUENCE</scope>
    <source>
        <strain evidence="4">Y34</strain>
    </source>
</reference>
<accession>A0AA97P5B8</accession>
<evidence type="ECO:0000313" key="4">
    <source>
        <dbReference type="EMBL" id="ELQ42320.1"/>
    </source>
</evidence>
<dbReference type="GO" id="GO:0046464">
    <property type="term" value="P:acylglycerol catabolic process"/>
    <property type="evidence" value="ECO:0007669"/>
    <property type="project" value="TreeGrafter"/>
</dbReference>
<feature type="compositionally biased region" description="Polar residues" evidence="1">
    <location>
        <begin position="303"/>
        <end position="321"/>
    </location>
</feature>
<dbReference type="PANTHER" id="PTHR43798">
    <property type="entry name" value="MONOACYLGLYCEROL LIPASE"/>
    <property type="match status" value="1"/>
</dbReference>
<gene>
    <name evidence="4" type="ORF">OOU_Y34scaffold00215g4</name>
</gene>
<organism evidence="4">
    <name type="scientific">Pyricularia oryzae (strain Y34)</name>
    <name type="common">Rice blast fungus</name>
    <name type="synonym">Magnaporthe oryzae</name>
    <dbReference type="NCBI Taxonomy" id="1143189"/>
    <lineage>
        <taxon>Eukaryota</taxon>
        <taxon>Fungi</taxon>
        <taxon>Dikarya</taxon>
        <taxon>Ascomycota</taxon>
        <taxon>Pezizomycotina</taxon>
        <taxon>Sordariomycetes</taxon>
        <taxon>Sordariomycetidae</taxon>
        <taxon>Magnaporthales</taxon>
        <taxon>Pyriculariaceae</taxon>
        <taxon>Pyricularia</taxon>
    </lineage>
</organism>
<keyword evidence="2" id="KW-0812">Transmembrane</keyword>
<dbReference type="PRINTS" id="PR00111">
    <property type="entry name" value="ABHYDROLASE"/>
</dbReference>
<dbReference type="Proteomes" id="UP000011086">
    <property type="component" value="Unassembled WGS sequence"/>
</dbReference>
<feature type="region of interest" description="Disordered" evidence="1">
    <location>
        <begin position="242"/>
        <end position="323"/>
    </location>
</feature>
<protein>
    <recommendedName>
        <fullName evidence="3">Serine aminopeptidase S33 domain-containing protein</fullName>
    </recommendedName>
</protein>